<dbReference type="EMBL" id="CP012600">
    <property type="protein sequence ID" value="ALC83096.1"/>
    <property type="molecule type" value="Genomic_DNA"/>
</dbReference>
<dbReference type="GO" id="GO:0008982">
    <property type="term" value="F:protein-N(PI)-phosphohistidine-sugar phosphotransferase activity"/>
    <property type="evidence" value="ECO:0007669"/>
    <property type="project" value="InterPro"/>
</dbReference>
<dbReference type="InterPro" id="IPR002178">
    <property type="entry name" value="PTS_EIIA_type-2_dom"/>
</dbReference>
<evidence type="ECO:0000256" key="3">
    <source>
        <dbReference type="ARBA" id="ARBA00023015"/>
    </source>
</evidence>
<dbReference type="AlphaFoldDB" id="A0A0M3RAF7"/>
<dbReference type="InterPro" id="IPR007737">
    <property type="entry name" value="Mga_HTH"/>
</dbReference>
<dbReference type="CDD" id="cd05568">
    <property type="entry name" value="PTS_IIB_bgl_like"/>
    <property type="match status" value="1"/>
</dbReference>
<dbReference type="PROSITE" id="PS51099">
    <property type="entry name" value="PTS_EIIB_TYPE_2"/>
    <property type="match status" value="1"/>
</dbReference>
<dbReference type="Gene3D" id="3.40.930.10">
    <property type="entry name" value="Mannitol-specific EII, Chain A"/>
    <property type="match status" value="1"/>
</dbReference>
<evidence type="ECO:0000256" key="4">
    <source>
        <dbReference type="ARBA" id="ARBA00023159"/>
    </source>
</evidence>
<dbReference type="GO" id="GO:0006355">
    <property type="term" value="P:regulation of DNA-templated transcription"/>
    <property type="evidence" value="ECO:0007669"/>
    <property type="project" value="InterPro"/>
</dbReference>
<evidence type="ECO:0000259" key="6">
    <source>
        <dbReference type="PROSITE" id="PS51094"/>
    </source>
</evidence>
<dbReference type="CDD" id="cd00211">
    <property type="entry name" value="PTS_IIA_fru"/>
    <property type="match status" value="1"/>
</dbReference>
<dbReference type="Gene3D" id="1.10.10.10">
    <property type="entry name" value="Winged helix-like DNA-binding domain superfamily/Winged helix DNA-binding domain"/>
    <property type="match status" value="2"/>
</dbReference>
<dbReference type="PANTHER" id="PTHR30185:SF13">
    <property type="entry name" value="LICABCH OPERON REGULATOR-RELATED"/>
    <property type="match status" value="1"/>
</dbReference>
<feature type="domain" description="PRD" evidence="8">
    <location>
        <begin position="300"/>
        <end position="407"/>
    </location>
</feature>
<proteinExistence type="predicted"/>
<dbReference type="RefSeq" id="WP_053604928.1">
    <property type="nucleotide sequence ID" value="NZ_CP012600.1"/>
</dbReference>
<dbReference type="Gene3D" id="3.40.50.2300">
    <property type="match status" value="1"/>
</dbReference>
<reference evidence="9 10" key="2">
    <citation type="journal article" date="2016" name="Int. J. Syst. Evol. Microbiol.">
        <title>Bacillus gobiensis sp. nov., isolated from a soil sample.</title>
        <authorList>
            <person name="Liu B."/>
            <person name="Liu G.H."/>
            <person name="Cetin S."/>
            <person name="Schumann P."/>
            <person name="Pan Z.Z."/>
            <person name="Chen Q.Q."/>
        </authorList>
    </citation>
    <scope>NUCLEOTIDE SEQUENCE [LARGE SCALE GENOMIC DNA]</scope>
    <source>
        <strain evidence="9 10">FJAT-4402</strain>
    </source>
</reference>
<evidence type="ECO:0000313" key="10">
    <source>
        <dbReference type="Proteomes" id="UP000067625"/>
    </source>
</evidence>
<dbReference type="Gene3D" id="1.10.1790.10">
    <property type="entry name" value="PRD domain"/>
    <property type="match status" value="2"/>
</dbReference>
<dbReference type="Proteomes" id="UP000067625">
    <property type="component" value="Chromosome"/>
</dbReference>
<keyword evidence="3" id="KW-0805">Transcription regulation</keyword>
<feature type="domain" description="PRD" evidence="8">
    <location>
        <begin position="179"/>
        <end position="291"/>
    </location>
</feature>
<name>A0A0M3RAF7_9BACI</name>
<keyword evidence="10" id="KW-1185">Reference proteome</keyword>
<dbReference type="SUPFAM" id="SSF52794">
    <property type="entry name" value="PTS system IIB component-like"/>
    <property type="match status" value="1"/>
</dbReference>
<dbReference type="InterPro" id="IPR036634">
    <property type="entry name" value="PRD_sf"/>
</dbReference>
<dbReference type="Pfam" id="PF08279">
    <property type="entry name" value="HTH_11"/>
    <property type="match status" value="1"/>
</dbReference>
<protein>
    <submittedName>
        <fullName evidence="9">PTS fructose transporter subunit IIA</fullName>
    </submittedName>
</protein>
<accession>A0A0M3RAF7</accession>
<feature type="domain" description="PTS EIIB type-2" evidence="7">
    <location>
        <begin position="411"/>
        <end position="502"/>
    </location>
</feature>
<dbReference type="PROSITE" id="PS51094">
    <property type="entry name" value="PTS_EIIA_TYPE_2"/>
    <property type="match status" value="1"/>
</dbReference>
<organism evidence="9 10">
    <name type="scientific">Bacillus gobiensis</name>
    <dbReference type="NCBI Taxonomy" id="1441095"/>
    <lineage>
        <taxon>Bacteria</taxon>
        <taxon>Bacillati</taxon>
        <taxon>Bacillota</taxon>
        <taxon>Bacilli</taxon>
        <taxon>Bacillales</taxon>
        <taxon>Bacillaceae</taxon>
        <taxon>Bacillus</taxon>
    </lineage>
</organism>
<evidence type="ECO:0000256" key="5">
    <source>
        <dbReference type="ARBA" id="ARBA00023163"/>
    </source>
</evidence>
<sequence length="646" mass="74045">MLHSRMISILQELMATSSTVTSEHLANINQVTSRTVRNDMKELDRLLSEHGAAIHSVRGTGYELKIFDDRSFYKLLKEETHFFNRGIIPTLPEERTQYLIRRLLLADQYIKLEDLADELYVSKSTVQNDLREIKKTFQNYGVVLEKRPNYGLKAKGNELKLRYCMAEHIFNRREVKSNLFDERISILPSDEISAIRHHILEHIKATHITLSDIGLNNLIIHIAIACKRIRNENYVSIYPDDLKDIVKQKEYEVAVQIVKSIEYDLHLVFPEAETAYIAIHLLGTKLASYKSEKELELQSFIGQDIYDLTRTILETIENELKLDIKNDQELLTGLSLHLKPAINRYRYEMNLRNPMLDEIKANYPLAFEAGILAGMVLKEKLGIEMHENEIGYLALHIGGAIERKKISNKPKRCIIVCASGAGSARLLHYKLKSKFGTSLTILGTTPYYKLNQMSLDSLDFIVTTIPISEALPLPVIEVNTILGGNDLDKVESFIHKIEDKPFEYTKEKLVFLQQTFDTRDEVLNFLGEQLEQLGLVSEAFIDSVFEREAVSPTCFGNLTAIPHPIMPQSDTTFWAICTLQKPIEWADKRVQFVCLLSVEKNTDADLQHMYDLLGGIIDDVSLVKRLLKCKTYPEFISMFQKKQSCV</sequence>
<dbReference type="SUPFAM" id="SSF63520">
    <property type="entry name" value="PTS-regulatory domain, PRD"/>
    <property type="match status" value="2"/>
</dbReference>
<evidence type="ECO:0000259" key="8">
    <source>
        <dbReference type="PROSITE" id="PS51372"/>
    </source>
</evidence>
<gene>
    <name evidence="9" type="ORF">AM592_17095</name>
</gene>
<dbReference type="InterPro" id="IPR011608">
    <property type="entry name" value="PRD"/>
</dbReference>
<dbReference type="OrthoDB" id="3710983at2"/>
<dbReference type="InterPro" id="IPR036388">
    <property type="entry name" value="WH-like_DNA-bd_sf"/>
</dbReference>
<dbReference type="InterPro" id="IPR016152">
    <property type="entry name" value="PTrfase/Anion_transptr"/>
</dbReference>
<dbReference type="PATRIC" id="fig|1441095.3.peg.3796"/>
<reference evidence="10" key="1">
    <citation type="submission" date="2015-08" db="EMBL/GenBank/DDBJ databases">
        <title>Genome sequencing project for genomic taxonomy and phylogenomics of Bacillus-like bacteria.</title>
        <authorList>
            <person name="Liu B."/>
            <person name="Wang J."/>
            <person name="Zhu Y."/>
            <person name="Liu G."/>
            <person name="Chen Q."/>
            <person name="Chen Z."/>
            <person name="Lan J."/>
            <person name="Che J."/>
            <person name="Ge C."/>
            <person name="Shi H."/>
            <person name="Pan Z."/>
            <person name="Liu X."/>
        </authorList>
    </citation>
    <scope>NUCLEOTIDE SEQUENCE [LARGE SCALE GENOMIC DNA]</scope>
    <source>
        <strain evidence="10">FJAT-4402</strain>
    </source>
</reference>
<evidence type="ECO:0000313" key="9">
    <source>
        <dbReference type="EMBL" id="ALC83096.1"/>
    </source>
</evidence>
<evidence type="ECO:0000259" key="7">
    <source>
        <dbReference type="PROSITE" id="PS51099"/>
    </source>
</evidence>
<keyword evidence="1" id="KW-0808">Transferase</keyword>
<dbReference type="Pfam" id="PF00874">
    <property type="entry name" value="PRD"/>
    <property type="match status" value="2"/>
</dbReference>
<dbReference type="SUPFAM" id="SSF55804">
    <property type="entry name" value="Phoshotransferase/anion transport protein"/>
    <property type="match status" value="1"/>
</dbReference>
<dbReference type="SUPFAM" id="SSF46785">
    <property type="entry name" value="Winged helix' DNA-binding domain"/>
    <property type="match status" value="1"/>
</dbReference>
<dbReference type="Pfam" id="PF00359">
    <property type="entry name" value="PTS_EIIA_2"/>
    <property type="match status" value="1"/>
</dbReference>
<dbReference type="InterPro" id="IPR050661">
    <property type="entry name" value="BglG_antiterminators"/>
</dbReference>
<dbReference type="InterPro" id="IPR036390">
    <property type="entry name" value="WH_DNA-bd_sf"/>
</dbReference>
<dbReference type="STRING" id="1441095.AM592_17095"/>
<dbReference type="GO" id="GO:0009401">
    <property type="term" value="P:phosphoenolpyruvate-dependent sugar phosphotransferase system"/>
    <property type="evidence" value="ECO:0007669"/>
    <property type="project" value="InterPro"/>
</dbReference>
<keyword evidence="5" id="KW-0804">Transcription</keyword>
<keyword evidence="4" id="KW-0010">Activator</keyword>
<evidence type="ECO:0000256" key="1">
    <source>
        <dbReference type="ARBA" id="ARBA00022679"/>
    </source>
</evidence>
<dbReference type="PANTHER" id="PTHR30185">
    <property type="entry name" value="CRYPTIC BETA-GLUCOSIDE BGL OPERON ANTITERMINATOR"/>
    <property type="match status" value="1"/>
</dbReference>
<dbReference type="Pfam" id="PF05043">
    <property type="entry name" value="Mga"/>
    <property type="match status" value="1"/>
</dbReference>
<keyword evidence="2" id="KW-0677">Repeat</keyword>
<dbReference type="PROSITE" id="PS51372">
    <property type="entry name" value="PRD_2"/>
    <property type="match status" value="2"/>
</dbReference>
<feature type="domain" description="PTS EIIA type-2" evidence="6">
    <location>
        <begin position="503"/>
        <end position="642"/>
    </location>
</feature>
<evidence type="ECO:0000256" key="2">
    <source>
        <dbReference type="ARBA" id="ARBA00022737"/>
    </source>
</evidence>
<dbReference type="InterPro" id="IPR036095">
    <property type="entry name" value="PTS_EIIB-like_sf"/>
</dbReference>
<dbReference type="InterPro" id="IPR013196">
    <property type="entry name" value="HTH_11"/>
</dbReference>
<dbReference type="InterPro" id="IPR013011">
    <property type="entry name" value="PTS_EIIB_2"/>
</dbReference>